<dbReference type="InterPro" id="IPR039875">
    <property type="entry name" value="LENG1-like"/>
</dbReference>
<reference evidence="2" key="2">
    <citation type="journal article" date="2023" name="Microbiol Resour">
        <title>Decontamination and Annotation of the Draft Genome Sequence of the Oomycete Lagenidium giganteum ARSEF 373.</title>
        <authorList>
            <person name="Morgan W.R."/>
            <person name="Tartar A."/>
        </authorList>
    </citation>
    <scope>NUCLEOTIDE SEQUENCE</scope>
    <source>
        <strain evidence="2">ARSEF 373</strain>
    </source>
</reference>
<dbReference type="EMBL" id="DAKRPA010000009">
    <property type="protein sequence ID" value="DBA04321.1"/>
    <property type="molecule type" value="Genomic_DNA"/>
</dbReference>
<dbReference type="AlphaFoldDB" id="A0AAV2ZDF6"/>
<feature type="compositionally biased region" description="Basic residues" evidence="1">
    <location>
        <begin position="158"/>
        <end position="174"/>
    </location>
</feature>
<proteinExistence type="predicted"/>
<evidence type="ECO:0000256" key="1">
    <source>
        <dbReference type="SAM" id="MobiDB-lite"/>
    </source>
</evidence>
<feature type="compositionally biased region" description="Basic and acidic residues" evidence="1">
    <location>
        <begin position="25"/>
        <end position="61"/>
    </location>
</feature>
<gene>
    <name evidence="2" type="ORF">N0F65_002083</name>
</gene>
<name>A0AAV2ZDF6_9STRA</name>
<accession>A0AAV2ZDF6</accession>
<dbReference type="Proteomes" id="UP001146120">
    <property type="component" value="Unassembled WGS sequence"/>
</dbReference>
<dbReference type="PANTHER" id="PTHR22093:SF0">
    <property type="entry name" value="LEUKOCYTE RECEPTOR CLUSTER MEMBER 1"/>
    <property type="match status" value="1"/>
</dbReference>
<feature type="compositionally biased region" description="Basic and acidic residues" evidence="1">
    <location>
        <begin position="187"/>
        <end position="201"/>
    </location>
</feature>
<evidence type="ECO:0000313" key="2">
    <source>
        <dbReference type="EMBL" id="DBA04321.1"/>
    </source>
</evidence>
<evidence type="ECO:0000313" key="3">
    <source>
        <dbReference type="Proteomes" id="UP001146120"/>
    </source>
</evidence>
<reference evidence="2" key="1">
    <citation type="submission" date="2022-11" db="EMBL/GenBank/DDBJ databases">
        <authorList>
            <person name="Morgan W.R."/>
            <person name="Tartar A."/>
        </authorList>
    </citation>
    <scope>NUCLEOTIDE SEQUENCE</scope>
    <source>
        <strain evidence="2">ARSEF 373</strain>
    </source>
</reference>
<protein>
    <recommendedName>
        <fullName evidence="4">CBF1-interacting co-repressor CIR N-terminal domain-containing protein</fullName>
    </recommendedName>
</protein>
<evidence type="ECO:0008006" key="4">
    <source>
        <dbReference type="Google" id="ProtNLM"/>
    </source>
</evidence>
<sequence>MGGGGLRILGHKKWHVWRRDNIDRVERDEREEEERKKKQRDAVRRVEQERRVQELQRHADAPQEATHINFFQEEQDKAASLLVDKPSSSRKRPTSDFRDDKVPWYSRPADSGVRENERKRSKRQRALNAEDPLILMRPTKADVRNPPDTRSDHSETSKHHKTKKHKHKHKKTKRSSSDDVDSVMAKLRAEREAREAKERARAQAVIHH</sequence>
<organism evidence="2 3">
    <name type="scientific">Lagenidium giganteum</name>
    <dbReference type="NCBI Taxonomy" id="4803"/>
    <lineage>
        <taxon>Eukaryota</taxon>
        <taxon>Sar</taxon>
        <taxon>Stramenopiles</taxon>
        <taxon>Oomycota</taxon>
        <taxon>Peronosporomycetes</taxon>
        <taxon>Pythiales</taxon>
        <taxon>Pythiaceae</taxon>
    </lineage>
</organism>
<keyword evidence="3" id="KW-1185">Reference proteome</keyword>
<comment type="caution">
    <text evidence="2">The sequence shown here is derived from an EMBL/GenBank/DDBJ whole genome shotgun (WGS) entry which is preliminary data.</text>
</comment>
<dbReference type="PANTHER" id="PTHR22093">
    <property type="entry name" value="LEUKOCYTE RECEPTOR CLUSTER LRC MEMBER 1"/>
    <property type="match status" value="1"/>
</dbReference>
<feature type="compositionally biased region" description="Basic and acidic residues" evidence="1">
    <location>
        <begin position="139"/>
        <end position="157"/>
    </location>
</feature>
<feature type="region of interest" description="Disordered" evidence="1">
    <location>
        <begin position="25"/>
        <end position="208"/>
    </location>
</feature>
<feature type="compositionally biased region" description="Basic and acidic residues" evidence="1">
    <location>
        <begin position="93"/>
        <end position="102"/>
    </location>
</feature>